<feature type="compositionally biased region" description="Polar residues" evidence="1">
    <location>
        <begin position="15"/>
        <end position="32"/>
    </location>
</feature>
<evidence type="ECO:0000313" key="2">
    <source>
        <dbReference type="EMBL" id="XDQ41886.1"/>
    </source>
</evidence>
<proteinExistence type="predicted"/>
<organism evidence="2">
    <name type="scientific">Streptomyces sp. R39</name>
    <dbReference type="NCBI Taxonomy" id="3238631"/>
    <lineage>
        <taxon>Bacteria</taxon>
        <taxon>Bacillati</taxon>
        <taxon>Actinomycetota</taxon>
        <taxon>Actinomycetes</taxon>
        <taxon>Kitasatosporales</taxon>
        <taxon>Streptomycetaceae</taxon>
        <taxon>Streptomyces</taxon>
    </lineage>
</organism>
<dbReference type="EMBL" id="CP163441">
    <property type="protein sequence ID" value="XDQ41886.1"/>
    <property type="molecule type" value="Genomic_DNA"/>
</dbReference>
<dbReference type="AlphaFoldDB" id="A0AB39QHG8"/>
<protein>
    <submittedName>
        <fullName evidence="2">Uncharacterized protein</fullName>
    </submittedName>
</protein>
<accession>A0AB39QHG8</accession>
<reference evidence="2" key="1">
    <citation type="submission" date="2024-07" db="EMBL/GenBank/DDBJ databases">
        <authorList>
            <person name="Yu S.T."/>
        </authorList>
    </citation>
    <scope>NUCLEOTIDE SEQUENCE</scope>
    <source>
        <strain evidence="2">R39</strain>
    </source>
</reference>
<feature type="region of interest" description="Disordered" evidence="1">
    <location>
        <begin position="1"/>
        <end position="41"/>
    </location>
</feature>
<sequence>MLTSRTDADFGSCRNRPSSRSVSNGERITQKISEPPEARWA</sequence>
<evidence type="ECO:0000256" key="1">
    <source>
        <dbReference type="SAM" id="MobiDB-lite"/>
    </source>
</evidence>
<gene>
    <name evidence="2" type="ORF">AB5J52_06190</name>
</gene>
<name>A0AB39QHG8_9ACTN</name>
<dbReference type="RefSeq" id="WP_369221463.1">
    <property type="nucleotide sequence ID" value="NZ_CP163441.1"/>
</dbReference>